<dbReference type="InterPro" id="IPR000242">
    <property type="entry name" value="PTP_cat"/>
</dbReference>
<dbReference type="PANTHER" id="PTHR19134">
    <property type="entry name" value="RECEPTOR-TYPE TYROSINE-PROTEIN PHOSPHATASE"/>
    <property type="match status" value="1"/>
</dbReference>
<reference evidence="2" key="1">
    <citation type="journal article" date="2013" name="J. Gen. Virol.">
        <title>Ultrastructural and genomic characterization of a second banchine polydnavirus confirms the existence of shared features within this ichnovirus lineage.</title>
        <authorList>
            <person name="Djoumad A."/>
            <person name="Stoltz D."/>
            <person name="Beliveau C."/>
            <person name="Boyle B."/>
            <person name="Kuhn L."/>
            <person name="Cusson M."/>
        </authorList>
    </citation>
    <scope>NUCLEOTIDE SEQUENCE</scope>
</reference>
<evidence type="ECO:0000313" key="2">
    <source>
        <dbReference type="EMBL" id="AGQ20182.1"/>
    </source>
</evidence>
<evidence type="ECO:0000259" key="1">
    <source>
        <dbReference type="PROSITE" id="PS50055"/>
    </source>
</evidence>
<dbReference type="Gene3D" id="3.90.190.10">
    <property type="entry name" value="Protein tyrosine phosphatase superfamily"/>
    <property type="match status" value="1"/>
</dbReference>
<dbReference type="EMBL" id="KC752272">
    <property type="protein sequence ID" value="AGQ20182.1"/>
    <property type="molecule type" value="Genomic_DNA"/>
</dbReference>
<dbReference type="PROSITE" id="PS50055">
    <property type="entry name" value="TYR_PHOSPHATASE_PTP"/>
    <property type="match status" value="1"/>
</dbReference>
<organism evidence="2">
    <name type="scientific">Apophua simplicipes ichnovirus</name>
    <dbReference type="NCBI Taxonomy" id="1329648"/>
    <lineage>
        <taxon>Viruses</taxon>
        <taxon>Viruses incertae sedis</taxon>
        <taxon>Polydnaviriformidae</taxon>
        <taxon>Ichnoviriform</taxon>
    </lineage>
</organism>
<proteinExistence type="predicted"/>
<feature type="domain" description="Tyrosine-protein phosphatase" evidence="1">
    <location>
        <begin position="72"/>
        <end position="256"/>
    </location>
</feature>
<dbReference type="PANTHER" id="PTHR19134:SF449">
    <property type="entry name" value="TYROSINE-PROTEIN PHOSPHATASE 1"/>
    <property type="match status" value="1"/>
</dbReference>
<dbReference type="Pfam" id="PF00102">
    <property type="entry name" value="Y_phosphatase"/>
    <property type="match status" value="1"/>
</dbReference>
<dbReference type="InterPro" id="IPR050348">
    <property type="entry name" value="Protein-Tyr_Phosphatase"/>
</dbReference>
<sequence>MNSVLLGSCIGAVTLSISFLIRDQLRIMGNRHSTIGNPYSAMRNPYSSIASTSSESSVSLGHEYAIRDPEVLRQEYEAEVEGAAIGPWQTTVAFDDPVNRMKNRWCDVPCWDHSRVILKNSSSGSDYIHANWIDGFWRNRKFIATQSPKFETVDDYFDMIDENKCRVIVVLTKIFDDYGDNHAYWSPNFGCRISGRYVVWTVKTKDKGDYKVFGLKLENLSTTKRSRKVTLYHYDKWPEHGTPANIDSCSGSSWRI</sequence>
<name>S5DYV8_9VIRU</name>
<accession>S5DYV8</accession>
<dbReference type="GO" id="GO:0004725">
    <property type="term" value="F:protein tyrosine phosphatase activity"/>
    <property type="evidence" value="ECO:0007669"/>
    <property type="project" value="InterPro"/>
</dbReference>
<dbReference type="InterPro" id="IPR029021">
    <property type="entry name" value="Prot-tyrosine_phosphatase-like"/>
</dbReference>
<dbReference type="SMART" id="SM00194">
    <property type="entry name" value="PTPc"/>
    <property type="match status" value="1"/>
</dbReference>
<dbReference type="PRINTS" id="PR00700">
    <property type="entry name" value="PRTYPHPHTASE"/>
</dbReference>
<protein>
    <submittedName>
        <fullName evidence="2">AsIV-cont00066-ORF1</fullName>
    </submittedName>
</protein>
<dbReference type="SUPFAM" id="SSF52799">
    <property type="entry name" value="(Phosphotyrosine protein) phosphatases II"/>
    <property type="match status" value="1"/>
</dbReference>